<sequence length="110" mass="12233">MAIGIFQECFEKALGTFEHAENCSRMLGSICDTQFSWTTKLWIVNKKKNCLSSSFNGFGFPKATTTKRSSILSINSTQALLLPETSISTSCFTFSDVINHKWTAAENTFS</sequence>
<gene>
    <name evidence="1" type="ORF">CLUMA_CG010099</name>
</gene>
<name>A0A1J1ID35_9DIPT</name>
<dbReference type="EMBL" id="CVRI01000044">
    <property type="protein sequence ID" value="CRK96870.1"/>
    <property type="molecule type" value="Genomic_DNA"/>
</dbReference>
<dbReference type="Proteomes" id="UP000183832">
    <property type="component" value="Unassembled WGS sequence"/>
</dbReference>
<reference evidence="1 2" key="1">
    <citation type="submission" date="2015-04" db="EMBL/GenBank/DDBJ databases">
        <authorList>
            <person name="Syromyatnikov M.Y."/>
            <person name="Popov V.N."/>
        </authorList>
    </citation>
    <scope>NUCLEOTIDE SEQUENCE [LARGE SCALE GENOMIC DNA]</scope>
</reference>
<accession>A0A1J1ID35</accession>
<organism evidence="1 2">
    <name type="scientific">Clunio marinus</name>
    <dbReference type="NCBI Taxonomy" id="568069"/>
    <lineage>
        <taxon>Eukaryota</taxon>
        <taxon>Metazoa</taxon>
        <taxon>Ecdysozoa</taxon>
        <taxon>Arthropoda</taxon>
        <taxon>Hexapoda</taxon>
        <taxon>Insecta</taxon>
        <taxon>Pterygota</taxon>
        <taxon>Neoptera</taxon>
        <taxon>Endopterygota</taxon>
        <taxon>Diptera</taxon>
        <taxon>Nematocera</taxon>
        <taxon>Chironomoidea</taxon>
        <taxon>Chironomidae</taxon>
        <taxon>Clunio</taxon>
    </lineage>
</organism>
<proteinExistence type="predicted"/>
<evidence type="ECO:0000313" key="1">
    <source>
        <dbReference type="EMBL" id="CRK96870.1"/>
    </source>
</evidence>
<protein>
    <submittedName>
        <fullName evidence="1">CLUMA_CG010099, isoform A</fullName>
    </submittedName>
</protein>
<evidence type="ECO:0000313" key="2">
    <source>
        <dbReference type="Proteomes" id="UP000183832"/>
    </source>
</evidence>
<keyword evidence="2" id="KW-1185">Reference proteome</keyword>
<dbReference type="AlphaFoldDB" id="A0A1J1ID35"/>